<reference evidence="4 5" key="1">
    <citation type="submission" date="2010-12" db="EMBL/GenBank/DDBJ databases">
        <authorList>
            <person name="Muzny D."/>
            <person name="Qin X."/>
            <person name="Deng J."/>
            <person name="Jiang H."/>
            <person name="Liu Y."/>
            <person name="Qu J."/>
            <person name="Song X.-Z."/>
            <person name="Zhang L."/>
            <person name="Thornton R."/>
            <person name="Coyle M."/>
            <person name="Francisco L."/>
            <person name="Jackson L."/>
            <person name="Javaid M."/>
            <person name="Korchina V."/>
            <person name="Kovar C."/>
            <person name="Mata R."/>
            <person name="Mathew T."/>
            <person name="Ngo R."/>
            <person name="Nguyen L."/>
            <person name="Nguyen N."/>
            <person name="Okwuonu G."/>
            <person name="Ongeri F."/>
            <person name="Pham C."/>
            <person name="Simmons D."/>
            <person name="Wilczek-Boney K."/>
            <person name="Hale W."/>
            <person name="Jakkamsetti A."/>
            <person name="Pham P."/>
            <person name="Ruth R."/>
            <person name="San Lucas F."/>
            <person name="Warren J."/>
            <person name="Zhang J."/>
            <person name="Zhao Z."/>
            <person name="Zhou C."/>
            <person name="Zhu D."/>
            <person name="Lee S."/>
            <person name="Bess C."/>
            <person name="Blankenburg K."/>
            <person name="Forbes L."/>
            <person name="Fu Q."/>
            <person name="Gubbala S."/>
            <person name="Hirani K."/>
            <person name="Jayaseelan J.C."/>
            <person name="Lara F."/>
            <person name="Munidasa M."/>
            <person name="Palculict T."/>
            <person name="Patil S."/>
            <person name="Pu L.-L."/>
            <person name="Saada N."/>
            <person name="Tang L."/>
            <person name="Weissenberger G."/>
            <person name="Zhu Y."/>
            <person name="Hemphill L."/>
            <person name="Shang Y."/>
            <person name="Youmans B."/>
            <person name="Ayvaz T."/>
            <person name="Ross M."/>
            <person name="Santibanez J."/>
            <person name="Aqrawi P."/>
            <person name="Gross S."/>
            <person name="Joshi V."/>
            <person name="Fowler G."/>
            <person name="Nazareth L."/>
            <person name="Reid J."/>
            <person name="Worley K."/>
            <person name="Petrosino J."/>
            <person name="Highlander S."/>
            <person name="Gibbs R."/>
        </authorList>
    </citation>
    <scope>NUCLEOTIDE SEQUENCE [LARGE SCALE GENOMIC DNA]</scope>
    <source>
        <strain evidence="4 5">ATCC 51333</strain>
    </source>
</reference>
<dbReference type="AlphaFoldDB" id="E6LX16"/>
<evidence type="ECO:0000256" key="2">
    <source>
        <dbReference type="RuleBase" id="RU003616"/>
    </source>
</evidence>
<dbReference type="InterPro" id="IPR008978">
    <property type="entry name" value="HSP20-like_chaperone"/>
</dbReference>
<dbReference type="InterPro" id="IPR002068">
    <property type="entry name" value="A-crystallin/Hsp20_dom"/>
</dbReference>
<dbReference type="EMBL" id="AEPY01000003">
    <property type="protein sequence ID" value="EFU80570.1"/>
    <property type="molecule type" value="Genomic_DNA"/>
</dbReference>
<sequence length="166" mass="18289">MEPGKPGPQPKTENDTTGKTIWRIQIMATYRDPFTEIDRMFNTALHSPATPAMPLDLYRQGDKFVACVDLPGVDPATIDIDVEDRTLTISAQRKPTEGEDLHWLNRERPAGTFARQLTLGYGLALDRIAANYEGGVLTVTIPVAEENKPRKIQVAVGGDADKVIES</sequence>
<evidence type="ECO:0000313" key="4">
    <source>
        <dbReference type="EMBL" id="EFU80570.1"/>
    </source>
</evidence>
<accession>E6LX16</accession>
<dbReference type="SUPFAM" id="SSF49764">
    <property type="entry name" value="HSP20-like chaperones"/>
    <property type="match status" value="1"/>
</dbReference>
<protein>
    <submittedName>
        <fullName evidence="4">Hsp20/alpha crystallin family protein</fullName>
    </submittedName>
</protein>
<dbReference type="PANTHER" id="PTHR11527">
    <property type="entry name" value="HEAT-SHOCK PROTEIN 20 FAMILY MEMBER"/>
    <property type="match status" value="1"/>
</dbReference>
<gene>
    <name evidence="4" type="ORF">HMPREF0388_0289</name>
</gene>
<dbReference type="InterPro" id="IPR031107">
    <property type="entry name" value="Small_HSP"/>
</dbReference>
<comment type="caution">
    <text evidence="4">The sequence shown here is derived from an EMBL/GenBank/DDBJ whole genome shotgun (WGS) entry which is preliminary data.</text>
</comment>
<proteinExistence type="inferred from homology"/>
<dbReference type="PROSITE" id="PS01031">
    <property type="entry name" value="SHSP"/>
    <property type="match status" value="1"/>
</dbReference>
<organism evidence="4 5">
    <name type="scientific">Mobiluncus curtisii ATCC 51333</name>
    <dbReference type="NCBI Taxonomy" id="887326"/>
    <lineage>
        <taxon>Bacteria</taxon>
        <taxon>Bacillati</taxon>
        <taxon>Actinomycetota</taxon>
        <taxon>Actinomycetes</taxon>
        <taxon>Actinomycetales</taxon>
        <taxon>Actinomycetaceae</taxon>
        <taxon>Mobiluncus</taxon>
    </lineage>
</organism>
<evidence type="ECO:0000313" key="5">
    <source>
        <dbReference type="Proteomes" id="UP000005573"/>
    </source>
</evidence>
<dbReference type="Proteomes" id="UP000005573">
    <property type="component" value="Unassembled WGS sequence"/>
</dbReference>
<dbReference type="Gene3D" id="2.60.40.790">
    <property type="match status" value="1"/>
</dbReference>
<feature type="domain" description="SHSP" evidence="3">
    <location>
        <begin position="44"/>
        <end position="157"/>
    </location>
</feature>
<dbReference type="CDD" id="cd06464">
    <property type="entry name" value="ACD_sHsps-like"/>
    <property type="match status" value="1"/>
</dbReference>
<comment type="similarity">
    <text evidence="1 2">Belongs to the small heat shock protein (HSP20) family.</text>
</comment>
<evidence type="ECO:0000259" key="3">
    <source>
        <dbReference type="PROSITE" id="PS01031"/>
    </source>
</evidence>
<evidence type="ECO:0000256" key="1">
    <source>
        <dbReference type="PROSITE-ProRule" id="PRU00285"/>
    </source>
</evidence>
<dbReference type="Pfam" id="PF00011">
    <property type="entry name" value="HSP20"/>
    <property type="match status" value="1"/>
</dbReference>
<dbReference type="HOGENOM" id="CLU_046737_9_0_11"/>
<name>E6LX16_9ACTO</name>